<keyword evidence="1" id="KW-0732">Signal</keyword>
<keyword evidence="2" id="KW-1185">Reference proteome</keyword>
<accession>A0A8B7N6U4</accession>
<name>A0A8B7N6U4_HYAAZ</name>
<evidence type="ECO:0000313" key="3">
    <source>
        <dbReference type="RefSeq" id="XP_018009566.1"/>
    </source>
</evidence>
<protein>
    <submittedName>
        <fullName evidence="3">Uncharacterized protein LOC108667088</fullName>
    </submittedName>
</protein>
<sequence>MKLLFVSAIVALLTSSANAFFWPCPAITADNTTSPNVTVANAEIKSFFPANVYLKSGSAEDNTYSCLKISLLELNATAGTGNATYEYYLNGVEKTNQGTYALANKSPFGITFTGLPNKMFGADSGTKSLAYVSKGTNYGIFRSCQGGFLNFGYTNYAYLFTTSSFDSTDLDWRCMATGFKTVVPAIGGGTVYPGGICSSGGGHGGGRISY</sequence>
<evidence type="ECO:0000256" key="1">
    <source>
        <dbReference type="SAM" id="SignalP"/>
    </source>
</evidence>
<evidence type="ECO:0000313" key="2">
    <source>
        <dbReference type="Proteomes" id="UP000694843"/>
    </source>
</evidence>
<dbReference type="GeneID" id="108667088"/>
<feature type="chain" id="PRO_5034420230" evidence="1">
    <location>
        <begin position="20"/>
        <end position="210"/>
    </location>
</feature>
<gene>
    <name evidence="3" type="primary">LOC108667088</name>
</gene>
<dbReference type="KEGG" id="hazt:108667088"/>
<organism evidence="2 3">
    <name type="scientific">Hyalella azteca</name>
    <name type="common">Amphipod</name>
    <dbReference type="NCBI Taxonomy" id="294128"/>
    <lineage>
        <taxon>Eukaryota</taxon>
        <taxon>Metazoa</taxon>
        <taxon>Ecdysozoa</taxon>
        <taxon>Arthropoda</taxon>
        <taxon>Crustacea</taxon>
        <taxon>Multicrustacea</taxon>
        <taxon>Malacostraca</taxon>
        <taxon>Eumalacostraca</taxon>
        <taxon>Peracarida</taxon>
        <taxon>Amphipoda</taxon>
        <taxon>Senticaudata</taxon>
        <taxon>Talitrida</taxon>
        <taxon>Talitroidea</taxon>
        <taxon>Hyalellidae</taxon>
        <taxon>Hyalella</taxon>
    </lineage>
</organism>
<feature type="signal peptide" evidence="1">
    <location>
        <begin position="1"/>
        <end position="19"/>
    </location>
</feature>
<dbReference type="RefSeq" id="XP_018009566.1">
    <property type="nucleotide sequence ID" value="XM_018154077.2"/>
</dbReference>
<reference evidence="3" key="1">
    <citation type="submission" date="2025-08" db="UniProtKB">
        <authorList>
            <consortium name="RefSeq"/>
        </authorList>
    </citation>
    <scope>IDENTIFICATION</scope>
    <source>
        <tissue evidence="3">Whole organism</tissue>
    </source>
</reference>
<dbReference type="AlphaFoldDB" id="A0A8B7N6U4"/>
<dbReference type="Proteomes" id="UP000694843">
    <property type="component" value="Unplaced"/>
</dbReference>
<proteinExistence type="predicted"/>